<gene>
    <name evidence="1" type="ORF">Q604_UNBC09579G0001</name>
</gene>
<sequence>LVWPKHHEQSPAVRNFRIHLLNALR</sequence>
<organism evidence="1">
    <name type="scientific">human gut metagenome</name>
    <dbReference type="NCBI Taxonomy" id="408170"/>
    <lineage>
        <taxon>unclassified sequences</taxon>
        <taxon>metagenomes</taxon>
        <taxon>organismal metagenomes</taxon>
    </lineage>
</organism>
<evidence type="ECO:0008006" key="2">
    <source>
        <dbReference type="Google" id="ProtNLM"/>
    </source>
</evidence>
<dbReference type="AlphaFoldDB" id="W1Y0T2"/>
<comment type="caution">
    <text evidence="1">The sequence shown here is derived from an EMBL/GenBank/DDBJ whole genome shotgun (WGS) entry which is preliminary data.</text>
</comment>
<dbReference type="EMBL" id="AZMM01009579">
    <property type="protein sequence ID" value="ETJ36142.1"/>
    <property type="molecule type" value="Genomic_DNA"/>
</dbReference>
<name>W1Y0T2_9ZZZZ</name>
<proteinExistence type="predicted"/>
<evidence type="ECO:0000313" key="1">
    <source>
        <dbReference type="EMBL" id="ETJ36142.1"/>
    </source>
</evidence>
<reference evidence="1" key="1">
    <citation type="submission" date="2013-12" db="EMBL/GenBank/DDBJ databases">
        <title>A Varibaculum cambriense genome reconstructed from a premature infant gut community with otherwise low bacterial novelty that shifts toward anaerobic metabolism during the third week of life.</title>
        <authorList>
            <person name="Brown C.T."/>
            <person name="Sharon I."/>
            <person name="Thomas B.C."/>
            <person name="Castelle C.J."/>
            <person name="Morowitz M.J."/>
            <person name="Banfield J.F."/>
        </authorList>
    </citation>
    <scope>NUCLEOTIDE SEQUENCE</scope>
</reference>
<protein>
    <recommendedName>
        <fullName evidence="2">LysR family transcriptional regulator</fullName>
    </recommendedName>
</protein>
<feature type="non-terminal residue" evidence="1">
    <location>
        <position position="1"/>
    </location>
</feature>
<accession>W1Y0T2</accession>